<name>A0A1D1YDX7_9ARAE</name>
<evidence type="ECO:0000256" key="1">
    <source>
        <dbReference type="ARBA" id="ARBA00023006"/>
    </source>
</evidence>
<dbReference type="GO" id="GO:0034497">
    <property type="term" value="P:protein localization to phagophore assembly site"/>
    <property type="evidence" value="ECO:0007669"/>
    <property type="project" value="TreeGrafter"/>
</dbReference>
<feature type="region of interest" description="Disordered" evidence="2">
    <location>
        <begin position="84"/>
        <end position="261"/>
    </location>
</feature>
<dbReference type="PANTHER" id="PTHR13430">
    <property type="match status" value="1"/>
</dbReference>
<dbReference type="AlphaFoldDB" id="A0A1D1YDX7"/>
<keyword evidence="1" id="KW-0072">Autophagy</keyword>
<dbReference type="GO" id="GO:1990316">
    <property type="term" value="C:Atg1/ULK1 kinase complex"/>
    <property type="evidence" value="ECO:0007669"/>
    <property type="project" value="TreeGrafter"/>
</dbReference>
<dbReference type="InterPro" id="IPR040182">
    <property type="entry name" value="ATG13"/>
</dbReference>
<dbReference type="GO" id="GO:0005829">
    <property type="term" value="C:cytosol"/>
    <property type="evidence" value="ECO:0007669"/>
    <property type="project" value="TreeGrafter"/>
</dbReference>
<dbReference type="GO" id="GO:0000407">
    <property type="term" value="C:phagophore assembly site"/>
    <property type="evidence" value="ECO:0007669"/>
    <property type="project" value="TreeGrafter"/>
</dbReference>
<evidence type="ECO:0000256" key="2">
    <source>
        <dbReference type="SAM" id="MobiDB-lite"/>
    </source>
</evidence>
<protein>
    <recommendedName>
        <fullName evidence="4">Autophagy-related protein 13</fullName>
    </recommendedName>
</protein>
<organism evidence="3">
    <name type="scientific">Anthurium amnicola</name>
    <dbReference type="NCBI Taxonomy" id="1678845"/>
    <lineage>
        <taxon>Eukaryota</taxon>
        <taxon>Viridiplantae</taxon>
        <taxon>Streptophyta</taxon>
        <taxon>Embryophyta</taxon>
        <taxon>Tracheophyta</taxon>
        <taxon>Spermatophyta</taxon>
        <taxon>Magnoliopsida</taxon>
        <taxon>Liliopsida</taxon>
        <taxon>Araceae</taxon>
        <taxon>Pothoideae</taxon>
        <taxon>Potheae</taxon>
        <taxon>Anthurium</taxon>
    </lineage>
</organism>
<feature type="compositionally biased region" description="Pro residues" evidence="2">
    <location>
        <begin position="185"/>
        <end position="195"/>
    </location>
</feature>
<dbReference type="GO" id="GO:0034727">
    <property type="term" value="P:piecemeal microautophagy of the nucleus"/>
    <property type="evidence" value="ECO:0007669"/>
    <property type="project" value="TreeGrafter"/>
</dbReference>
<evidence type="ECO:0008006" key="4">
    <source>
        <dbReference type="Google" id="ProtNLM"/>
    </source>
</evidence>
<gene>
    <name evidence="3" type="ORF">g.34050</name>
</gene>
<dbReference type="Gene3D" id="3.30.900.10">
    <property type="entry name" value="HORMA domain"/>
    <property type="match status" value="1"/>
</dbReference>
<dbReference type="InterPro" id="IPR036570">
    <property type="entry name" value="HORMA_dom_sf"/>
</dbReference>
<evidence type="ECO:0000313" key="3">
    <source>
        <dbReference type="EMBL" id="JAT52814.1"/>
    </source>
</evidence>
<feature type="compositionally biased region" description="Low complexity" evidence="2">
    <location>
        <begin position="130"/>
        <end position="143"/>
    </location>
</feature>
<accession>A0A1D1YDX7</accession>
<proteinExistence type="predicted"/>
<sequence>HHHHQHHQNCNYNLSYRVSSFSEPFTRAEEGGMRRHELASAETQFGQITASVAYRPDLSEFNLESSSLFPPRIISDYVGSPAADPSRAFPPSLSSDDRVGHPTSFPARGLVQVGSGPWAAPISRPHSWTSTPLSHHPLRSSPSVASETQNSPVRVFGQRAVGSHQRPAGNRKGSIGFDDHGLSPPFSPSPSPSPPTHSGYPLHRSLHSDTAPVSIPSPAMGGNPVHHRTSPNFSDPTRAYLPPPSPRVSRGDISYQGSSSESRSFRRVEGFKVGELSPNLPGSPLQKGIIRDVRDDSGRFSGVLSSCGSPRFGFSRSSSKLSFQDDFDDSCPFAVDDVDIPDSQHRHHDGKEASESAQVFFSSGKSQEAAVGVLVHMLKTAPPLRQDLSYSSQSSKFDIDGGGNSSSFFVPRKASDALEELRSYKEMKDMLLSKSRS</sequence>
<reference evidence="3" key="1">
    <citation type="submission" date="2015-07" db="EMBL/GenBank/DDBJ databases">
        <title>Transcriptome Assembly of Anthurium amnicola.</title>
        <authorList>
            <person name="Suzuki J."/>
        </authorList>
    </citation>
    <scope>NUCLEOTIDE SEQUENCE</scope>
</reference>
<dbReference type="EMBL" id="GDJX01015122">
    <property type="protein sequence ID" value="JAT52814.1"/>
    <property type="molecule type" value="Transcribed_RNA"/>
</dbReference>
<dbReference type="PANTHER" id="PTHR13430:SF4">
    <property type="entry name" value="AUTOPHAGY-RELATED PROTEIN 13"/>
    <property type="match status" value="1"/>
</dbReference>
<feature type="non-terminal residue" evidence="3">
    <location>
        <position position="1"/>
    </location>
</feature>
<dbReference type="GO" id="GO:0000423">
    <property type="term" value="P:mitophagy"/>
    <property type="evidence" value="ECO:0007669"/>
    <property type="project" value="TreeGrafter"/>
</dbReference>